<keyword evidence="6" id="KW-1185">Reference proteome</keyword>
<dbReference type="InterPro" id="IPR029442">
    <property type="entry name" value="GyrI-like"/>
</dbReference>
<name>A0A5C5ZYH3_9BACT</name>
<evidence type="ECO:0000256" key="2">
    <source>
        <dbReference type="ARBA" id="ARBA00023125"/>
    </source>
</evidence>
<dbReference type="EMBL" id="SJPM01000012">
    <property type="protein sequence ID" value="TWT92236.1"/>
    <property type="molecule type" value="Genomic_DNA"/>
</dbReference>
<evidence type="ECO:0000256" key="1">
    <source>
        <dbReference type="ARBA" id="ARBA00023015"/>
    </source>
</evidence>
<dbReference type="SMART" id="SM00871">
    <property type="entry name" value="AraC_E_bind"/>
    <property type="match status" value="1"/>
</dbReference>
<sequence>MPDISDNNRRRIVDTCLLMECDLNFRFTVAGLAEYADLSEFHFQRLFRQVVGESVMSHLRRLRLANAAFILKNSDCPITQVAMESGFATHAGFTHAFTKAYGQSPADFRANNLRHAYIKLPTPGAPSADRGALAACPLSVQIERTPTRRIALMRYMGPTSGMAGIWPEMIRWCRQRGLTKKNSTFLGIHYDDWSDHIEASSAVYRYDAAIEINSMFQTDRVASTTFIPGGQTALVHFHGSLTELDRTWRIFAEQWLPASGYQPRLNFVYDLYPSELILGSRLSQTIATLRGIDCTLCIPICQPE</sequence>
<keyword evidence="2" id="KW-0238">DNA-binding</keyword>
<dbReference type="InterPro" id="IPR018060">
    <property type="entry name" value="HTH_AraC"/>
</dbReference>
<dbReference type="Proteomes" id="UP000316213">
    <property type="component" value="Unassembled WGS sequence"/>
</dbReference>
<dbReference type="InterPro" id="IPR050908">
    <property type="entry name" value="SmbC-like"/>
</dbReference>
<dbReference type="GO" id="GO:0043565">
    <property type="term" value="F:sequence-specific DNA binding"/>
    <property type="evidence" value="ECO:0007669"/>
    <property type="project" value="InterPro"/>
</dbReference>
<evidence type="ECO:0000313" key="5">
    <source>
        <dbReference type="EMBL" id="TWT92236.1"/>
    </source>
</evidence>
<accession>A0A5C5ZYH3</accession>
<evidence type="ECO:0000256" key="3">
    <source>
        <dbReference type="ARBA" id="ARBA00023163"/>
    </source>
</evidence>
<dbReference type="InterPro" id="IPR018062">
    <property type="entry name" value="HTH_AraC-typ_CS"/>
</dbReference>
<dbReference type="Pfam" id="PF06445">
    <property type="entry name" value="GyrI-like"/>
    <property type="match status" value="1"/>
</dbReference>
<dbReference type="InterPro" id="IPR009057">
    <property type="entry name" value="Homeodomain-like_sf"/>
</dbReference>
<dbReference type="Gene3D" id="3.20.80.10">
    <property type="entry name" value="Regulatory factor, effector binding domain"/>
    <property type="match status" value="1"/>
</dbReference>
<dbReference type="Gene3D" id="1.10.10.60">
    <property type="entry name" value="Homeodomain-like"/>
    <property type="match status" value="2"/>
</dbReference>
<dbReference type="Pfam" id="PF12833">
    <property type="entry name" value="HTH_18"/>
    <property type="match status" value="1"/>
</dbReference>
<dbReference type="InterPro" id="IPR020449">
    <property type="entry name" value="Tscrpt_reg_AraC-type_HTH"/>
</dbReference>
<dbReference type="SMART" id="SM00342">
    <property type="entry name" value="HTH_ARAC"/>
    <property type="match status" value="1"/>
</dbReference>
<reference evidence="5 6" key="1">
    <citation type="submission" date="2019-02" db="EMBL/GenBank/DDBJ databases">
        <title>Deep-cultivation of Planctomycetes and their phenomic and genomic characterization uncovers novel biology.</title>
        <authorList>
            <person name="Wiegand S."/>
            <person name="Jogler M."/>
            <person name="Boedeker C."/>
            <person name="Pinto D."/>
            <person name="Vollmers J."/>
            <person name="Rivas-Marin E."/>
            <person name="Kohn T."/>
            <person name="Peeters S.H."/>
            <person name="Heuer A."/>
            <person name="Rast P."/>
            <person name="Oberbeckmann S."/>
            <person name="Bunk B."/>
            <person name="Jeske O."/>
            <person name="Meyerdierks A."/>
            <person name="Storesund J.E."/>
            <person name="Kallscheuer N."/>
            <person name="Luecker S."/>
            <person name="Lage O.M."/>
            <person name="Pohl T."/>
            <person name="Merkel B.J."/>
            <person name="Hornburger P."/>
            <person name="Mueller R.-W."/>
            <person name="Bruemmer F."/>
            <person name="Labrenz M."/>
            <person name="Spormann A.M."/>
            <person name="Op Den Camp H."/>
            <person name="Overmann J."/>
            <person name="Amann R."/>
            <person name="Jetten M.S.M."/>
            <person name="Mascher T."/>
            <person name="Medema M.H."/>
            <person name="Devos D.P."/>
            <person name="Kaster A.-K."/>
            <person name="Ovreas L."/>
            <person name="Rohde M."/>
            <person name="Galperin M.Y."/>
            <person name="Jogler C."/>
        </authorList>
    </citation>
    <scope>NUCLEOTIDE SEQUENCE [LARGE SCALE GENOMIC DNA]</scope>
    <source>
        <strain evidence="5 6">Pla100</strain>
    </source>
</reference>
<dbReference type="PRINTS" id="PR00032">
    <property type="entry name" value="HTHARAC"/>
</dbReference>
<dbReference type="InterPro" id="IPR011256">
    <property type="entry name" value="Reg_factor_effector_dom_sf"/>
</dbReference>
<evidence type="ECO:0000259" key="4">
    <source>
        <dbReference type="PROSITE" id="PS01124"/>
    </source>
</evidence>
<dbReference type="PROSITE" id="PS01124">
    <property type="entry name" value="HTH_ARAC_FAMILY_2"/>
    <property type="match status" value="1"/>
</dbReference>
<dbReference type="InterPro" id="IPR010499">
    <property type="entry name" value="AraC_E-bd"/>
</dbReference>
<keyword evidence="3" id="KW-0804">Transcription</keyword>
<proteinExistence type="predicted"/>
<dbReference type="RefSeq" id="WP_146580555.1">
    <property type="nucleotide sequence ID" value="NZ_SJPM01000012.1"/>
</dbReference>
<dbReference type="OrthoDB" id="9806208at2"/>
<gene>
    <name evidence="5" type="primary">rob</name>
    <name evidence="5" type="ORF">Pla100_47730</name>
</gene>
<dbReference type="GO" id="GO:0003700">
    <property type="term" value="F:DNA-binding transcription factor activity"/>
    <property type="evidence" value="ECO:0007669"/>
    <property type="project" value="InterPro"/>
</dbReference>
<protein>
    <submittedName>
        <fullName evidence="5">Right origin-binding protein</fullName>
    </submittedName>
</protein>
<organism evidence="5 6">
    <name type="scientific">Neorhodopirellula pilleata</name>
    <dbReference type="NCBI Taxonomy" id="2714738"/>
    <lineage>
        <taxon>Bacteria</taxon>
        <taxon>Pseudomonadati</taxon>
        <taxon>Planctomycetota</taxon>
        <taxon>Planctomycetia</taxon>
        <taxon>Pirellulales</taxon>
        <taxon>Pirellulaceae</taxon>
        <taxon>Neorhodopirellula</taxon>
    </lineage>
</organism>
<evidence type="ECO:0000313" key="6">
    <source>
        <dbReference type="Proteomes" id="UP000316213"/>
    </source>
</evidence>
<dbReference type="AlphaFoldDB" id="A0A5C5ZYH3"/>
<dbReference type="SUPFAM" id="SSF55136">
    <property type="entry name" value="Probable bacterial effector-binding domain"/>
    <property type="match status" value="1"/>
</dbReference>
<dbReference type="SUPFAM" id="SSF46689">
    <property type="entry name" value="Homeodomain-like"/>
    <property type="match status" value="2"/>
</dbReference>
<comment type="caution">
    <text evidence="5">The sequence shown here is derived from an EMBL/GenBank/DDBJ whole genome shotgun (WGS) entry which is preliminary data.</text>
</comment>
<dbReference type="PANTHER" id="PTHR40055:SF2">
    <property type="entry name" value="DNA GYRASE INHIBITOR"/>
    <property type="match status" value="1"/>
</dbReference>
<dbReference type="PROSITE" id="PS00041">
    <property type="entry name" value="HTH_ARAC_FAMILY_1"/>
    <property type="match status" value="1"/>
</dbReference>
<feature type="domain" description="HTH araC/xylS-type" evidence="4">
    <location>
        <begin position="13"/>
        <end position="111"/>
    </location>
</feature>
<keyword evidence="1" id="KW-0805">Transcription regulation</keyword>
<dbReference type="PANTHER" id="PTHR40055">
    <property type="entry name" value="TRANSCRIPTIONAL REGULATOR YGIV-RELATED"/>
    <property type="match status" value="1"/>
</dbReference>